<dbReference type="PANTHER" id="PTHR34512:SF30">
    <property type="entry name" value="OUTER MEMBRANE PROTEIN ASSEMBLY FACTOR BAMB"/>
    <property type="match status" value="1"/>
</dbReference>
<name>A0ABW7PJJ2_9ACTN</name>
<keyword evidence="4" id="KW-1185">Reference proteome</keyword>
<dbReference type="RefSeq" id="WP_395511674.1">
    <property type="nucleotide sequence ID" value="NZ_JBBDHD010000066.1"/>
</dbReference>
<accession>A0ABW7PJJ2</accession>
<comment type="caution">
    <text evidence="3">The sequence shown here is derived from an EMBL/GenBank/DDBJ whole genome shotgun (WGS) entry which is preliminary data.</text>
</comment>
<reference evidence="3 4" key="1">
    <citation type="submission" date="2024-03" db="EMBL/GenBank/DDBJ databases">
        <title>Whole genome sequencing of Streptomyces racemochromogenes, to identify antimicrobial biosynthetic gene clusters.</title>
        <authorList>
            <person name="Suryawanshi P."/>
            <person name="Krishnaraj P.U."/>
            <person name="Arun Y.P."/>
            <person name="Suryawanshi M.P."/>
            <person name="Rakshit O."/>
        </authorList>
    </citation>
    <scope>NUCLEOTIDE SEQUENCE [LARGE SCALE GENOMIC DNA]</scope>
    <source>
        <strain evidence="3 4">AUDT626</strain>
    </source>
</reference>
<dbReference type="SUPFAM" id="SSF50998">
    <property type="entry name" value="Quinoprotein alcohol dehydrogenase-like"/>
    <property type="match status" value="1"/>
</dbReference>
<dbReference type="Proteomes" id="UP001610631">
    <property type="component" value="Unassembled WGS sequence"/>
</dbReference>
<keyword evidence="1" id="KW-0472">Membrane</keyword>
<dbReference type="Pfam" id="PF13360">
    <property type="entry name" value="PQQ_2"/>
    <property type="match status" value="2"/>
</dbReference>
<dbReference type="EMBL" id="JBBDHD010000066">
    <property type="protein sequence ID" value="MFH7597957.1"/>
    <property type="molecule type" value="Genomic_DNA"/>
</dbReference>
<sequence length="419" mass="44185">MAERVEDEGSGGTTRPLTGWRRLLGCLAALGVVLAVLFGFAWAFLGNSGYWPGSSMTRAWETPVDRAAFEHGDNAWLAGDTLVRSRFDAVTGFDAESGKQRWEYVPPRRTDICATSSAATSSVVLIAYGERATGCAMVAALGLKDGRELWHTARTPVTGDFAHQDDVVATGTGLGVVLDGGKDGTTVRAFDLRTGAPRWTAAVPNGCVPGKVAAAPTQVLAVLACGTEAKLAAFDPADGHARWTVPLDARRGVDARANVAFTSTEPIVLRVDEVSAFLAFGPDGRPQGRIESTGAHGSIGGNVAVSDGRLFALTSGGSWGLLVAFDLTAGSELWRTDLGGARSRAGGLHAEGGRVMAVLTSDKYGDNLYAYDAATGDEEEDRAFRERIGGVRDLFPYKDLVIGVRTGGGVRPFSAYKRW</sequence>
<dbReference type="SMART" id="SM00564">
    <property type="entry name" value="PQQ"/>
    <property type="match status" value="5"/>
</dbReference>
<evidence type="ECO:0000313" key="4">
    <source>
        <dbReference type="Proteomes" id="UP001610631"/>
    </source>
</evidence>
<dbReference type="InterPro" id="IPR018391">
    <property type="entry name" value="PQQ_b-propeller_rpt"/>
</dbReference>
<evidence type="ECO:0000256" key="1">
    <source>
        <dbReference type="SAM" id="Phobius"/>
    </source>
</evidence>
<dbReference type="InterPro" id="IPR011047">
    <property type="entry name" value="Quinoprotein_ADH-like_sf"/>
</dbReference>
<feature type="domain" description="Pyrrolo-quinoline quinone repeat" evidence="2">
    <location>
        <begin position="133"/>
        <end position="269"/>
    </location>
</feature>
<feature type="domain" description="Pyrrolo-quinoline quinone repeat" evidence="2">
    <location>
        <begin position="283"/>
        <end position="377"/>
    </location>
</feature>
<keyword evidence="1" id="KW-0812">Transmembrane</keyword>
<evidence type="ECO:0000313" key="3">
    <source>
        <dbReference type="EMBL" id="MFH7597957.1"/>
    </source>
</evidence>
<dbReference type="PANTHER" id="PTHR34512">
    <property type="entry name" value="CELL SURFACE PROTEIN"/>
    <property type="match status" value="1"/>
</dbReference>
<dbReference type="InterPro" id="IPR002372">
    <property type="entry name" value="PQQ_rpt_dom"/>
</dbReference>
<proteinExistence type="predicted"/>
<keyword evidence="1" id="KW-1133">Transmembrane helix</keyword>
<feature type="transmembrane region" description="Helical" evidence="1">
    <location>
        <begin position="23"/>
        <end position="45"/>
    </location>
</feature>
<organism evidence="3 4">
    <name type="scientific">Streptomyces racemochromogenes</name>
    <dbReference type="NCBI Taxonomy" id="67353"/>
    <lineage>
        <taxon>Bacteria</taxon>
        <taxon>Bacillati</taxon>
        <taxon>Actinomycetota</taxon>
        <taxon>Actinomycetes</taxon>
        <taxon>Kitasatosporales</taxon>
        <taxon>Streptomycetaceae</taxon>
        <taxon>Streptomyces</taxon>
    </lineage>
</organism>
<dbReference type="Gene3D" id="2.130.10.10">
    <property type="entry name" value="YVTN repeat-like/Quinoprotein amine dehydrogenase"/>
    <property type="match status" value="2"/>
</dbReference>
<gene>
    <name evidence="3" type="ORF">WDV06_23035</name>
</gene>
<evidence type="ECO:0000259" key="2">
    <source>
        <dbReference type="Pfam" id="PF13360"/>
    </source>
</evidence>
<dbReference type="InterPro" id="IPR015943">
    <property type="entry name" value="WD40/YVTN_repeat-like_dom_sf"/>
</dbReference>
<protein>
    <submittedName>
        <fullName evidence="3">PQQ-binding-like beta-propeller repeat protein</fullName>
    </submittedName>
</protein>